<dbReference type="RefSeq" id="XP_056070727.1">
    <property type="nucleotide sequence ID" value="XM_056216480.1"/>
</dbReference>
<accession>A0A9W8XLD8</accession>
<feature type="transmembrane region" description="Helical" evidence="2">
    <location>
        <begin position="42"/>
        <end position="65"/>
    </location>
</feature>
<dbReference type="GeneID" id="80911249"/>
<dbReference type="AlphaFoldDB" id="A0A9W8XLD8"/>
<sequence length="362" mass="40999">MATTKSDTQLAALAAGFTIGFGFLTVWEAIKQTRRNKNPLRSTYIYMLWGEVVANIVIAIIGWVFLDGYIGPTVPTLFFILFCWVFEIQLLMQIIINRIALIAEHRRTVWRIKWGTVIVITTINILVMVIWIPAHLDPPPSQIFVQINQVWDKISKVIILIVDAGLNWYFLRTVKQRLVQQHGLVKYAPLVKFNARLMVLSIAMDGMLIGLMFLKNQIVYIQFHPVTYMVKLNIEMTMASLVVRLAKGQSENDMAMHDFGQSSSAPDKSQSHNNPRFSSNPQRSFHLASATGANPGHTKADSDEDIRGIHFRTDFHVVSEEIVVKDSSSKRSSKSSGEMPRSNFGDETPLHKNHFEVSSNQV</sequence>
<dbReference type="OrthoDB" id="3205825at2759"/>
<feature type="transmembrane region" description="Helical" evidence="2">
    <location>
        <begin position="193"/>
        <end position="214"/>
    </location>
</feature>
<gene>
    <name evidence="3" type="ORF">N0V89_007719</name>
</gene>
<evidence type="ECO:0000256" key="1">
    <source>
        <dbReference type="SAM" id="MobiDB-lite"/>
    </source>
</evidence>
<keyword evidence="4" id="KW-1185">Reference proteome</keyword>
<proteinExistence type="predicted"/>
<organism evidence="3 4">
    <name type="scientific">Didymosphaeria variabile</name>
    <dbReference type="NCBI Taxonomy" id="1932322"/>
    <lineage>
        <taxon>Eukaryota</taxon>
        <taxon>Fungi</taxon>
        <taxon>Dikarya</taxon>
        <taxon>Ascomycota</taxon>
        <taxon>Pezizomycotina</taxon>
        <taxon>Dothideomycetes</taxon>
        <taxon>Pleosporomycetidae</taxon>
        <taxon>Pleosporales</taxon>
        <taxon>Massarineae</taxon>
        <taxon>Didymosphaeriaceae</taxon>
        <taxon>Didymosphaeria</taxon>
    </lineage>
</organism>
<keyword evidence="2" id="KW-0812">Transmembrane</keyword>
<feature type="transmembrane region" description="Helical" evidence="2">
    <location>
        <begin position="77"/>
        <end position="100"/>
    </location>
</feature>
<feature type="compositionally biased region" description="Polar residues" evidence="1">
    <location>
        <begin position="260"/>
        <end position="283"/>
    </location>
</feature>
<feature type="region of interest" description="Disordered" evidence="1">
    <location>
        <begin position="255"/>
        <end position="305"/>
    </location>
</feature>
<dbReference type="PANTHER" id="PTHR35179:SF1">
    <property type="entry name" value="INTEGRAL MEMBRANE PROTEIN"/>
    <property type="match status" value="1"/>
</dbReference>
<dbReference type="EMBL" id="JAPEUX010000005">
    <property type="protein sequence ID" value="KAJ4352371.1"/>
    <property type="molecule type" value="Genomic_DNA"/>
</dbReference>
<protein>
    <submittedName>
        <fullName evidence="3">Uncharacterized protein</fullName>
    </submittedName>
</protein>
<feature type="transmembrane region" description="Helical" evidence="2">
    <location>
        <begin position="12"/>
        <end position="30"/>
    </location>
</feature>
<evidence type="ECO:0000313" key="4">
    <source>
        <dbReference type="Proteomes" id="UP001140513"/>
    </source>
</evidence>
<evidence type="ECO:0000313" key="3">
    <source>
        <dbReference type="EMBL" id="KAJ4352371.1"/>
    </source>
</evidence>
<dbReference type="Proteomes" id="UP001140513">
    <property type="component" value="Unassembled WGS sequence"/>
</dbReference>
<evidence type="ECO:0000256" key="2">
    <source>
        <dbReference type="SAM" id="Phobius"/>
    </source>
</evidence>
<dbReference type="PANTHER" id="PTHR35179">
    <property type="entry name" value="PROTEIN CBG02620"/>
    <property type="match status" value="1"/>
</dbReference>
<feature type="transmembrane region" description="Helical" evidence="2">
    <location>
        <begin position="112"/>
        <end position="134"/>
    </location>
</feature>
<keyword evidence="2" id="KW-1133">Transmembrane helix</keyword>
<name>A0A9W8XLD8_9PLEO</name>
<keyword evidence="2" id="KW-0472">Membrane</keyword>
<reference evidence="3" key="1">
    <citation type="submission" date="2022-10" db="EMBL/GenBank/DDBJ databases">
        <title>Tapping the CABI collections for fungal endophytes: first genome assemblies for Collariella, Neodidymelliopsis, Ascochyta clinopodiicola, Didymella pomorum, Didymosphaeria variabile, Neocosmospora piperis and Neocucurbitaria cava.</title>
        <authorList>
            <person name="Hill R."/>
        </authorList>
    </citation>
    <scope>NUCLEOTIDE SEQUENCE</scope>
    <source>
        <strain evidence="3">IMI 356815</strain>
    </source>
</reference>
<feature type="transmembrane region" description="Helical" evidence="2">
    <location>
        <begin position="154"/>
        <end position="172"/>
    </location>
</feature>
<comment type="caution">
    <text evidence="3">The sequence shown here is derived from an EMBL/GenBank/DDBJ whole genome shotgun (WGS) entry which is preliminary data.</text>
</comment>
<feature type="region of interest" description="Disordered" evidence="1">
    <location>
        <begin position="323"/>
        <end position="362"/>
    </location>
</feature>